<dbReference type="PROSITE" id="PS51648">
    <property type="entry name" value="YCGL"/>
    <property type="match status" value="1"/>
</dbReference>
<dbReference type="Pfam" id="PF05166">
    <property type="entry name" value="YcgL"/>
    <property type="match status" value="1"/>
</dbReference>
<dbReference type="SUPFAM" id="SSF160191">
    <property type="entry name" value="YcgL-like"/>
    <property type="match status" value="1"/>
</dbReference>
<keyword evidence="4" id="KW-1185">Reference proteome</keyword>
<dbReference type="RefSeq" id="WP_376918682.1">
    <property type="nucleotide sequence ID" value="NZ_JBHRSW010000005.1"/>
</dbReference>
<evidence type="ECO:0000313" key="3">
    <source>
        <dbReference type="EMBL" id="MFC3120544.1"/>
    </source>
</evidence>
<dbReference type="InterPro" id="IPR038068">
    <property type="entry name" value="YcgL-like_sf"/>
</dbReference>
<reference evidence="4" key="1">
    <citation type="journal article" date="2019" name="Int. J. Syst. Evol. Microbiol.">
        <title>The Global Catalogue of Microorganisms (GCM) 10K type strain sequencing project: providing services to taxonomists for standard genome sequencing and annotation.</title>
        <authorList>
            <consortium name="The Broad Institute Genomics Platform"/>
            <consortium name="The Broad Institute Genome Sequencing Center for Infectious Disease"/>
            <person name="Wu L."/>
            <person name="Ma J."/>
        </authorList>
    </citation>
    <scope>NUCLEOTIDE SEQUENCE [LARGE SCALE GENOMIC DNA]</scope>
    <source>
        <strain evidence="4">KCTC 52473</strain>
    </source>
</reference>
<protein>
    <recommendedName>
        <fullName evidence="1">YcgL domain-containing protein ACFOHL_02815</fullName>
    </recommendedName>
</protein>
<dbReference type="PANTHER" id="PTHR38109">
    <property type="entry name" value="PROTEIN YCGL"/>
    <property type="match status" value="1"/>
</dbReference>
<dbReference type="Proteomes" id="UP001595478">
    <property type="component" value="Unassembled WGS sequence"/>
</dbReference>
<accession>A0ABV7FJS6</accession>
<proteinExistence type="inferred from homology"/>
<dbReference type="InterPro" id="IPR027354">
    <property type="entry name" value="YcgL_dom"/>
</dbReference>
<evidence type="ECO:0000313" key="4">
    <source>
        <dbReference type="Proteomes" id="UP001595478"/>
    </source>
</evidence>
<dbReference type="Gene3D" id="3.10.510.20">
    <property type="entry name" value="YcgL domain"/>
    <property type="match status" value="1"/>
</dbReference>
<evidence type="ECO:0000259" key="2">
    <source>
        <dbReference type="PROSITE" id="PS51648"/>
    </source>
</evidence>
<feature type="domain" description="YcgL" evidence="2">
    <location>
        <begin position="1"/>
        <end position="85"/>
    </location>
</feature>
<comment type="caution">
    <text evidence="3">The sequence shown here is derived from an EMBL/GenBank/DDBJ whole genome shotgun (WGS) entry which is preliminary data.</text>
</comment>
<evidence type="ECO:0000256" key="1">
    <source>
        <dbReference type="HAMAP-Rule" id="MF_01866"/>
    </source>
</evidence>
<dbReference type="EMBL" id="JBHRSW010000005">
    <property type="protein sequence ID" value="MFC3120544.1"/>
    <property type="molecule type" value="Genomic_DNA"/>
</dbReference>
<organism evidence="3 4">
    <name type="scientific">Agaribacter flavus</name>
    <dbReference type="NCBI Taxonomy" id="1902781"/>
    <lineage>
        <taxon>Bacteria</taxon>
        <taxon>Pseudomonadati</taxon>
        <taxon>Pseudomonadota</taxon>
        <taxon>Gammaproteobacteria</taxon>
        <taxon>Alteromonadales</taxon>
        <taxon>Alteromonadaceae</taxon>
        <taxon>Agaribacter</taxon>
    </lineage>
</organism>
<gene>
    <name evidence="3" type="ORF">ACFOHL_02815</name>
</gene>
<dbReference type="PANTHER" id="PTHR38109:SF1">
    <property type="entry name" value="PROTEIN YCGL"/>
    <property type="match status" value="1"/>
</dbReference>
<name>A0ABV7FJS6_9ALTE</name>
<sequence>MLCAVYKSAKKADTFLYIAKRDDFSQVPEILMQTFGVPKFVMLVNTTDKRTIAGLATDKFIEKFEEQGFYLQLPPKQEDLMEAHRVKNGLDKIPDIKF</sequence>
<dbReference type="HAMAP" id="MF_01866">
    <property type="entry name" value="UPF0745"/>
    <property type="match status" value="1"/>
</dbReference>